<dbReference type="AlphaFoldDB" id="A0A445ED96"/>
<comment type="caution">
    <text evidence="1">The sequence shown here is derived from an EMBL/GenBank/DDBJ whole genome shotgun (WGS) entry which is preliminary data.</text>
</comment>
<accession>A0A445ED96</accession>
<gene>
    <name evidence="1" type="ORF">Ahy_A02g007734</name>
</gene>
<proteinExistence type="predicted"/>
<keyword evidence="2" id="KW-1185">Reference proteome</keyword>
<dbReference type="Proteomes" id="UP000289738">
    <property type="component" value="Chromosome A02"/>
</dbReference>
<organism evidence="1 2">
    <name type="scientific">Arachis hypogaea</name>
    <name type="common">Peanut</name>
    <dbReference type="NCBI Taxonomy" id="3818"/>
    <lineage>
        <taxon>Eukaryota</taxon>
        <taxon>Viridiplantae</taxon>
        <taxon>Streptophyta</taxon>
        <taxon>Embryophyta</taxon>
        <taxon>Tracheophyta</taxon>
        <taxon>Spermatophyta</taxon>
        <taxon>Magnoliopsida</taxon>
        <taxon>eudicotyledons</taxon>
        <taxon>Gunneridae</taxon>
        <taxon>Pentapetalae</taxon>
        <taxon>rosids</taxon>
        <taxon>fabids</taxon>
        <taxon>Fabales</taxon>
        <taxon>Fabaceae</taxon>
        <taxon>Papilionoideae</taxon>
        <taxon>50 kb inversion clade</taxon>
        <taxon>dalbergioids sensu lato</taxon>
        <taxon>Dalbergieae</taxon>
        <taxon>Pterocarpus clade</taxon>
        <taxon>Arachis</taxon>
    </lineage>
</organism>
<evidence type="ECO:0000313" key="1">
    <source>
        <dbReference type="EMBL" id="RYR73391.1"/>
    </source>
</evidence>
<dbReference type="EMBL" id="SDMP01000002">
    <property type="protein sequence ID" value="RYR73391.1"/>
    <property type="molecule type" value="Genomic_DNA"/>
</dbReference>
<name>A0A445ED96_ARAHY</name>
<protein>
    <submittedName>
        <fullName evidence="1">Uncharacterized protein</fullName>
    </submittedName>
</protein>
<reference evidence="1 2" key="1">
    <citation type="submission" date="2019-01" db="EMBL/GenBank/DDBJ databases">
        <title>Sequencing of cultivated peanut Arachis hypogaea provides insights into genome evolution and oil improvement.</title>
        <authorList>
            <person name="Chen X."/>
        </authorList>
    </citation>
    <scope>NUCLEOTIDE SEQUENCE [LARGE SCALE GENOMIC DNA]</scope>
    <source>
        <strain evidence="2">cv. Fuhuasheng</strain>
        <tissue evidence="1">Leaves</tissue>
    </source>
</reference>
<sequence>MQELSLSPMLFLDLLHQYLMKF</sequence>
<evidence type="ECO:0000313" key="2">
    <source>
        <dbReference type="Proteomes" id="UP000289738"/>
    </source>
</evidence>